<evidence type="ECO:0008006" key="4">
    <source>
        <dbReference type="Google" id="ProtNLM"/>
    </source>
</evidence>
<protein>
    <recommendedName>
        <fullName evidence="4">2TM domain-containing protein</fullName>
    </recommendedName>
</protein>
<keyword evidence="3" id="KW-1185">Reference proteome</keyword>
<reference evidence="2 3" key="1">
    <citation type="submission" date="2015-11" db="EMBL/GenBank/DDBJ databases">
        <title>Description and complete genome sequence of a novel strain predominating in hypersaline microbial mats and representing a new family of the Bacteriodetes phylum.</title>
        <authorList>
            <person name="Spring S."/>
            <person name="Bunk B."/>
            <person name="Sproer C."/>
            <person name="Klenk H.-P."/>
        </authorList>
    </citation>
    <scope>NUCLEOTIDE SEQUENCE [LARGE SCALE GENOMIC DNA]</scope>
    <source>
        <strain evidence="2 3">L21-Spi-D4</strain>
    </source>
</reference>
<evidence type="ECO:0000313" key="2">
    <source>
        <dbReference type="EMBL" id="ALO14959.1"/>
    </source>
</evidence>
<dbReference type="Proteomes" id="UP000064893">
    <property type="component" value="Chromosome"/>
</dbReference>
<keyword evidence="1" id="KW-0812">Transmembrane</keyword>
<evidence type="ECO:0000256" key="1">
    <source>
        <dbReference type="SAM" id="Phobius"/>
    </source>
</evidence>
<feature type="transmembrane region" description="Helical" evidence="1">
    <location>
        <begin position="51"/>
        <end position="69"/>
    </location>
</feature>
<sequence>MFKNDKLHRALNKEHKFARQFVIAAILVLVVNANVMIYIMQKIDKLPNAYWIQLAFVPALLILMGFYYFRIHKKNLKRIKDDFEAEMLKKED</sequence>
<dbReference type="KEGG" id="blq:L21SP5_01305"/>
<dbReference type="AlphaFoldDB" id="A0A0S2HY23"/>
<keyword evidence="1" id="KW-0472">Membrane</keyword>
<name>A0A0S2HY23_9BACT</name>
<proteinExistence type="predicted"/>
<organism evidence="2 3">
    <name type="scientific">Salinivirga cyanobacteriivorans</name>
    <dbReference type="NCBI Taxonomy" id="1307839"/>
    <lineage>
        <taxon>Bacteria</taxon>
        <taxon>Pseudomonadati</taxon>
        <taxon>Bacteroidota</taxon>
        <taxon>Bacteroidia</taxon>
        <taxon>Bacteroidales</taxon>
        <taxon>Salinivirgaceae</taxon>
        <taxon>Salinivirga</taxon>
    </lineage>
</organism>
<dbReference type="EMBL" id="CP013118">
    <property type="protein sequence ID" value="ALO14959.1"/>
    <property type="molecule type" value="Genomic_DNA"/>
</dbReference>
<evidence type="ECO:0000313" key="3">
    <source>
        <dbReference type="Proteomes" id="UP000064893"/>
    </source>
</evidence>
<dbReference type="STRING" id="1307839.L21SP5_01305"/>
<gene>
    <name evidence="2" type="ORF">L21SP5_01305</name>
</gene>
<keyword evidence="1" id="KW-1133">Transmembrane helix</keyword>
<feature type="transmembrane region" description="Helical" evidence="1">
    <location>
        <begin position="21"/>
        <end position="39"/>
    </location>
</feature>
<accession>A0A0S2HY23</accession>
<dbReference type="RefSeq" id="WP_057952465.1">
    <property type="nucleotide sequence ID" value="NZ_CP013118.1"/>
</dbReference>